<sequence length="199" mass="21159">MAATLQGGDHAMYTSHHDNLYREPTLFDLAFAALAQRLQAWLPAGAEQRWRLAFRCQAAVFALLGLGVLLHGLQGGTAGAQLAAVLGSAGLMATAHFLFNIARRPPASAVFAQPVPAVTVSPAPARPAAPQARPQPRVSPRAFLNELRQAGVNVRIARALYTAGVRSPDIVRNSADETLLAIRGVGPATVRRLRETFGE</sequence>
<keyword evidence="1" id="KW-0812">Transmembrane</keyword>
<gene>
    <name evidence="2" type="ORF">D6C00_04960</name>
</gene>
<keyword evidence="1" id="KW-0472">Membrane</keyword>
<dbReference type="AlphaFoldDB" id="A0A426QHW7"/>
<proteinExistence type="predicted"/>
<dbReference type="Gene3D" id="1.10.150.20">
    <property type="entry name" value="5' to 3' exonuclease, C-terminal subdomain"/>
    <property type="match status" value="1"/>
</dbReference>
<accession>A0A426QHW7</accession>
<keyword evidence="3" id="KW-1185">Reference proteome</keyword>
<dbReference type="EMBL" id="QZMU01000001">
    <property type="protein sequence ID" value="RRQ21351.1"/>
    <property type="molecule type" value="Genomic_DNA"/>
</dbReference>
<dbReference type="Pfam" id="PF14520">
    <property type="entry name" value="HHH_5"/>
    <property type="match status" value="1"/>
</dbReference>
<organism evidence="2 3">
    <name type="scientific">Thiohalobacter thiocyanaticus</name>
    <dbReference type="NCBI Taxonomy" id="585455"/>
    <lineage>
        <taxon>Bacteria</taxon>
        <taxon>Pseudomonadati</taxon>
        <taxon>Pseudomonadota</taxon>
        <taxon>Gammaproteobacteria</taxon>
        <taxon>Thiohalobacterales</taxon>
        <taxon>Thiohalobacteraceae</taxon>
        <taxon>Thiohalobacter</taxon>
    </lineage>
</organism>
<feature type="transmembrane region" description="Helical" evidence="1">
    <location>
        <begin position="79"/>
        <end position="99"/>
    </location>
</feature>
<dbReference type="InterPro" id="IPR010995">
    <property type="entry name" value="DNA_repair_Rad51/TF_NusA_a-hlx"/>
</dbReference>
<dbReference type="Proteomes" id="UP000287798">
    <property type="component" value="Unassembled WGS sequence"/>
</dbReference>
<evidence type="ECO:0000313" key="2">
    <source>
        <dbReference type="EMBL" id="RRQ21351.1"/>
    </source>
</evidence>
<evidence type="ECO:0000313" key="3">
    <source>
        <dbReference type="Proteomes" id="UP000287798"/>
    </source>
</evidence>
<name>A0A426QHW7_9GAMM</name>
<comment type="caution">
    <text evidence="2">The sequence shown here is derived from an EMBL/GenBank/DDBJ whole genome shotgun (WGS) entry which is preliminary data.</text>
</comment>
<reference evidence="2 3" key="1">
    <citation type="journal article" date="2010" name="Int. J. Syst. Evol. Microbiol.">
        <title>Thiohalobacter thiocyanaticus gen. nov., sp. nov., a moderately halophilic, sulfur-oxidizing gammaproteobacterium from hypersaline lakes, that utilizes thiocyanate.</title>
        <authorList>
            <person name="Sorokin D.Y."/>
            <person name="Kovaleva O.L."/>
            <person name="Tourova T.P."/>
            <person name="Muyzer G."/>
        </authorList>
    </citation>
    <scope>NUCLEOTIDE SEQUENCE [LARGE SCALE GENOMIC DNA]</scope>
    <source>
        <strain evidence="2 3">Hrh1</strain>
    </source>
</reference>
<dbReference type="GO" id="GO:0000166">
    <property type="term" value="F:nucleotide binding"/>
    <property type="evidence" value="ECO:0007669"/>
    <property type="project" value="InterPro"/>
</dbReference>
<dbReference type="SUPFAM" id="SSF47794">
    <property type="entry name" value="Rad51 N-terminal domain-like"/>
    <property type="match status" value="1"/>
</dbReference>
<feature type="transmembrane region" description="Helical" evidence="1">
    <location>
        <begin position="52"/>
        <end position="73"/>
    </location>
</feature>
<protein>
    <submittedName>
        <fullName evidence="2">Helix-hairpin-helix domain-containing protein</fullName>
    </submittedName>
</protein>
<keyword evidence="1" id="KW-1133">Transmembrane helix</keyword>
<evidence type="ECO:0000256" key="1">
    <source>
        <dbReference type="SAM" id="Phobius"/>
    </source>
</evidence>